<dbReference type="InterPro" id="IPR058645">
    <property type="entry name" value="NTF2-like_dom_7"/>
</dbReference>
<accession>A0AA38X3E6</accession>
<sequence>MRLFAVAASLGLASTVAAVPELTRVRRDNSSSTTCLSHNDAESIVGNFTSIMMHADVNAANETVQALLADTYFETSDSINLLAGFPAGSTTFPNKADYIASILAAPPPNNVTTLKIMIADCTHILWYWRMQIGAQVEPVQGFNLMETDENHKLLGQYLEFNSIAWGVDTGFTVLDRTGQRIGNASANPHASAASDTSSIPIISVLLTGLLGLWITCS</sequence>
<evidence type="ECO:0000313" key="4">
    <source>
        <dbReference type="Proteomes" id="UP001172673"/>
    </source>
</evidence>
<evidence type="ECO:0000259" key="2">
    <source>
        <dbReference type="Pfam" id="PF26534"/>
    </source>
</evidence>
<feature type="signal peptide" evidence="1">
    <location>
        <begin position="1"/>
        <end position="18"/>
    </location>
</feature>
<evidence type="ECO:0000256" key="1">
    <source>
        <dbReference type="SAM" id="SignalP"/>
    </source>
</evidence>
<keyword evidence="4" id="KW-1185">Reference proteome</keyword>
<organism evidence="3 4">
    <name type="scientific">Cladophialophora chaetospira</name>
    <dbReference type="NCBI Taxonomy" id="386627"/>
    <lineage>
        <taxon>Eukaryota</taxon>
        <taxon>Fungi</taxon>
        <taxon>Dikarya</taxon>
        <taxon>Ascomycota</taxon>
        <taxon>Pezizomycotina</taxon>
        <taxon>Eurotiomycetes</taxon>
        <taxon>Chaetothyriomycetidae</taxon>
        <taxon>Chaetothyriales</taxon>
        <taxon>Herpotrichiellaceae</taxon>
        <taxon>Cladophialophora</taxon>
    </lineage>
</organism>
<keyword evidence="1" id="KW-0732">Signal</keyword>
<feature type="domain" description="NTF2-like" evidence="2">
    <location>
        <begin position="34"/>
        <end position="171"/>
    </location>
</feature>
<reference evidence="3" key="1">
    <citation type="submission" date="2022-10" db="EMBL/GenBank/DDBJ databases">
        <title>Culturing micro-colonial fungi from biological soil crusts in the Mojave desert and describing Neophaeococcomyces mojavensis, and introducing the new genera and species Taxawa tesnikishii.</title>
        <authorList>
            <person name="Kurbessoian T."/>
            <person name="Stajich J.E."/>
        </authorList>
    </citation>
    <scope>NUCLEOTIDE SEQUENCE</scope>
    <source>
        <strain evidence="3">TK_41</strain>
    </source>
</reference>
<dbReference type="Proteomes" id="UP001172673">
    <property type="component" value="Unassembled WGS sequence"/>
</dbReference>
<proteinExistence type="predicted"/>
<feature type="chain" id="PRO_5041331425" description="NTF2-like domain-containing protein" evidence="1">
    <location>
        <begin position="19"/>
        <end position="217"/>
    </location>
</feature>
<name>A0AA38X3E6_9EURO</name>
<comment type="caution">
    <text evidence="3">The sequence shown here is derived from an EMBL/GenBank/DDBJ whole genome shotgun (WGS) entry which is preliminary data.</text>
</comment>
<dbReference type="AlphaFoldDB" id="A0AA38X3E6"/>
<protein>
    <recommendedName>
        <fullName evidence="2">NTF2-like domain-containing protein</fullName>
    </recommendedName>
</protein>
<dbReference type="EMBL" id="JAPDRK010000014">
    <property type="protein sequence ID" value="KAJ9606078.1"/>
    <property type="molecule type" value="Genomic_DNA"/>
</dbReference>
<evidence type="ECO:0000313" key="3">
    <source>
        <dbReference type="EMBL" id="KAJ9606078.1"/>
    </source>
</evidence>
<dbReference type="Pfam" id="PF26534">
    <property type="entry name" value="NTF2_7"/>
    <property type="match status" value="1"/>
</dbReference>
<gene>
    <name evidence="3" type="ORF">H2200_009039</name>
</gene>